<evidence type="ECO:0000313" key="2">
    <source>
        <dbReference type="EMBL" id="MPM72252.1"/>
    </source>
</evidence>
<dbReference type="AlphaFoldDB" id="A0A645C3L5"/>
<sequence length="126" mass="13553">MKKIVNSQNAPAPIGPYSHSVLAEGKFLFISGQIPFTANGELAGNDIIEQTHQCIKNIKAIVEEAGGQLSDVVKTTVLLNDMANFGKMNEVYESYFGASKPARAAYQVVKLPKDVLVEIEAIACIA</sequence>
<evidence type="ECO:0000256" key="1">
    <source>
        <dbReference type="ARBA" id="ARBA00010552"/>
    </source>
</evidence>
<dbReference type="EMBL" id="VSSQ01024630">
    <property type="protein sequence ID" value="MPM72252.1"/>
    <property type="molecule type" value="Genomic_DNA"/>
</dbReference>
<dbReference type="SUPFAM" id="SSF55298">
    <property type="entry name" value="YjgF-like"/>
    <property type="match status" value="1"/>
</dbReference>
<proteinExistence type="inferred from homology"/>
<keyword evidence="2" id="KW-0378">Hydrolase</keyword>
<reference evidence="2" key="1">
    <citation type="submission" date="2019-08" db="EMBL/GenBank/DDBJ databases">
        <authorList>
            <person name="Kucharzyk K."/>
            <person name="Murdoch R.W."/>
            <person name="Higgins S."/>
            <person name="Loffler F."/>
        </authorList>
    </citation>
    <scope>NUCLEOTIDE SEQUENCE</scope>
</reference>
<gene>
    <name evidence="2" type="primary">yabJ_34</name>
    <name evidence="2" type="ORF">SDC9_119225</name>
</gene>
<dbReference type="PANTHER" id="PTHR11803">
    <property type="entry name" value="2-IMINOBUTANOATE/2-IMINOPROPANOATE DEAMINASE RIDA"/>
    <property type="match status" value="1"/>
</dbReference>
<comment type="caution">
    <text evidence="2">The sequence shown here is derived from an EMBL/GenBank/DDBJ whole genome shotgun (WGS) entry which is preliminary data.</text>
</comment>
<dbReference type="InterPro" id="IPR006175">
    <property type="entry name" value="YjgF/YER057c/UK114"/>
</dbReference>
<accession>A0A645C3L5</accession>
<comment type="similarity">
    <text evidence="1">Belongs to the RutC family.</text>
</comment>
<dbReference type="EC" id="3.5.99.10" evidence="2"/>
<dbReference type="NCBIfam" id="TIGR00004">
    <property type="entry name" value="Rid family detoxifying hydrolase"/>
    <property type="match status" value="1"/>
</dbReference>
<dbReference type="PANTHER" id="PTHR11803:SF39">
    <property type="entry name" value="2-IMINOBUTANOATE_2-IMINOPROPANOATE DEAMINASE"/>
    <property type="match status" value="1"/>
</dbReference>
<dbReference type="GO" id="GO:0005829">
    <property type="term" value="C:cytosol"/>
    <property type="evidence" value="ECO:0007669"/>
    <property type="project" value="TreeGrafter"/>
</dbReference>
<dbReference type="InterPro" id="IPR035959">
    <property type="entry name" value="RutC-like_sf"/>
</dbReference>
<dbReference type="Gene3D" id="3.30.1330.40">
    <property type="entry name" value="RutC-like"/>
    <property type="match status" value="1"/>
</dbReference>
<dbReference type="CDD" id="cd00448">
    <property type="entry name" value="YjgF_YER057c_UK114_family"/>
    <property type="match status" value="1"/>
</dbReference>
<organism evidence="2">
    <name type="scientific">bioreactor metagenome</name>
    <dbReference type="NCBI Taxonomy" id="1076179"/>
    <lineage>
        <taxon>unclassified sequences</taxon>
        <taxon>metagenomes</taxon>
        <taxon>ecological metagenomes</taxon>
    </lineage>
</organism>
<dbReference type="GO" id="GO:0120241">
    <property type="term" value="F:2-iminobutanoate/2-iminopropanoate deaminase"/>
    <property type="evidence" value="ECO:0007669"/>
    <property type="project" value="UniProtKB-EC"/>
</dbReference>
<dbReference type="Pfam" id="PF01042">
    <property type="entry name" value="Ribonuc_L-PSP"/>
    <property type="match status" value="1"/>
</dbReference>
<dbReference type="FunFam" id="3.30.1330.40:FF:000001">
    <property type="entry name" value="L-PSP family endoribonuclease"/>
    <property type="match status" value="1"/>
</dbReference>
<name>A0A645C3L5_9ZZZZ</name>
<dbReference type="InterPro" id="IPR006056">
    <property type="entry name" value="RidA"/>
</dbReference>
<protein>
    <submittedName>
        <fullName evidence="2">2-iminobutanoate/2-iminopropanoate deaminase</fullName>
        <ecNumber evidence="2">3.5.99.10</ecNumber>
    </submittedName>
</protein>